<evidence type="ECO:0000256" key="1">
    <source>
        <dbReference type="SAM" id="MobiDB-lite"/>
    </source>
</evidence>
<dbReference type="EMBL" id="PNBA02000020">
    <property type="protein sequence ID" value="KAG6389604.1"/>
    <property type="molecule type" value="Genomic_DNA"/>
</dbReference>
<evidence type="ECO:0000313" key="3">
    <source>
        <dbReference type="Proteomes" id="UP000298416"/>
    </source>
</evidence>
<comment type="caution">
    <text evidence="2">The sequence shown here is derived from an EMBL/GenBank/DDBJ whole genome shotgun (WGS) entry which is preliminary data.</text>
</comment>
<dbReference type="Proteomes" id="UP000298416">
    <property type="component" value="Unassembled WGS sequence"/>
</dbReference>
<sequence>MLIFLSHLLPSYKNFIFNFISGERDMLIEVLNSRVIDSSIEAGGKSSTVGSPDLLDKAVQQAKKWFQEKKAGLGSVTELAQGSSNLNSTMIKHEELQRVRSRAEEDTVCSPSTKPDPSHFAAAQIKIGSAEAFAVGEGLTEPQSLRIHNQDDFVDAGISCLAGWLFHNVRECSASKLIPLPSAHDLLSSQVSLSRGVTQHNDQMENHMPSTPNVNINLIEGNCQLLSESHVEVPSMSKASTSTSGCQTSSFGRKACK</sequence>
<organism evidence="2">
    <name type="scientific">Salvia splendens</name>
    <name type="common">Scarlet sage</name>
    <dbReference type="NCBI Taxonomy" id="180675"/>
    <lineage>
        <taxon>Eukaryota</taxon>
        <taxon>Viridiplantae</taxon>
        <taxon>Streptophyta</taxon>
        <taxon>Embryophyta</taxon>
        <taxon>Tracheophyta</taxon>
        <taxon>Spermatophyta</taxon>
        <taxon>Magnoliopsida</taxon>
        <taxon>eudicotyledons</taxon>
        <taxon>Gunneridae</taxon>
        <taxon>Pentapetalae</taxon>
        <taxon>asterids</taxon>
        <taxon>lamiids</taxon>
        <taxon>Lamiales</taxon>
        <taxon>Lamiaceae</taxon>
        <taxon>Nepetoideae</taxon>
        <taxon>Mentheae</taxon>
        <taxon>Salviinae</taxon>
        <taxon>Salvia</taxon>
        <taxon>Salvia subgen. Calosphace</taxon>
        <taxon>core Calosphace</taxon>
    </lineage>
</organism>
<keyword evidence="3" id="KW-1185">Reference proteome</keyword>
<evidence type="ECO:0000313" key="2">
    <source>
        <dbReference type="EMBL" id="KAG6389604.1"/>
    </source>
</evidence>
<dbReference type="AlphaFoldDB" id="A0A8X8W8J3"/>
<protein>
    <submittedName>
        <fullName evidence="2">Uncharacterized protein</fullName>
    </submittedName>
</protein>
<name>A0A8X8W8J3_SALSN</name>
<reference evidence="2" key="2">
    <citation type="submission" date="2020-08" db="EMBL/GenBank/DDBJ databases">
        <title>Plant Genome Project.</title>
        <authorList>
            <person name="Zhang R.-G."/>
        </authorList>
    </citation>
    <scope>NUCLEOTIDE SEQUENCE</scope>
    <source>
        <strain evidence="2">Huo1</strain>
        <tissue evidence="2">Leaf</tissue>
    </source>
</reference>
<feature type="compositionally biased region" description="Polar residues" evidence="1">
    <location>
        <begin position="237"/>
        <end position="251"/>
    </location>
</feature>
<accession>A0A8X8W8J3</accession>
<reference evidence="2" key="1">
    <citation type="submission" date="2018-01" db="EMBL/GenBank/DDBJ databases">
        <authorList>
            <person name="Mao J.F."/>
        </authorList>
    </citation>
    <scope>NUCLEOTIDE SEQUENCE</scope>
    <source>
        <strain evidence="2">Huo1</strain>
        <tissue evidence="2">Leaf</tissue>
    </source>
</reference>
<gene>
    <name evidence="2" type="ORF">SASPL_151076</name>
</gene>
<feature type="region of interest" description="Disordered" evidence="1">
    <location>
        <begin position="237"/>
        <end position="257"/>
    </location>
</feature>
<proteinExistence type="predicted"/>